<protein>
    <submittedName>
        <fullName evidence="1">Uncharacterized protein</fullName>
    </submittedName>
</protein>
<sequence>MATDRVVHGMAVQQHYLERVSEAAFGGWTGGCTCRWTMAAGSKSWLVTAHRAHVSEMAEKLSLIRGTWEAEWMPRGTVLISERTDLPFVWQGEGQPCSVLHPDQPAHAAKGDAEDLFPATVVWVPREK</sequence>
<proteinExistence type="predicted"/>
<gene>
    <name evidence="1" type="primary">154</name>
    <name evidence="1" type="ORF">SEA_STORMAGEDDON_154</name>
</gene>
<evidence type="ECO:0000313" key="1">
    <source>
        <dbReference type="EMBL" id="QGJ95014.1"/>
    </source>
</evidence>
<reference evidence="1 2" key="1">
    <citation type="submission" date="2019-10" db="EMBL/GenBank/DDBJ databases">
        <authorList>
            <person name="Garlena R.A."/>
            <person name="Russell D.A."/>
            <person name="Pope W.H."/>
            <person name="Jacobs-Sera D."/>
            <person name="Hatfull G.F."/>
        </authorList>
    </citation>
    <scope>NUCLEOTIDE SEQUENCE [LARGE SCALE GENOMIC DNA]</scope>
</reference>
<name>A0A649VS43_9CAUD</name>
<organism evidence="1 2">
    <name type="scientific">Gordonia phage Stormageddon</name>
    <dbReference type="NCBI Taxonomy" id="2656541"/>
    <lineage>
        <taxon>Viruses</taxon>
        <taxon>Duplodnaviria</taxon>
        <taxon>Heunggongvirae</taxon>
        <taxon>Uroviricota</taxon>
        <taxon>Caudoviricetes</taxon>
        <taxon>Stormageddonvirus</taxon>
        <taxon>Stormageddonvirus Stormageddon</taxon>
    </lineage>
</organism>
<evidence type="ECO:0000313" key="2">
    <source>
        <dbReference type="Proteomes" id="UP000423065"/>
    </source>
</evidence>
<dbReference type="GeneID" id="64766861"/>
<dbReference type="Proteomes" id="UP000423065">
    <property type="component" value="Segment"/>
</dbReference>
<accession>A0A649VS43</accession>
<dbReference type="EMBL" id="MN586040">
    <property type="protein sequence ID" value="QGJ95014.1"/>
    <property type="molecule type" value="Genomic_DNA"/>
</dbReference>
<dbReference type="RefSeq" id="YP_010059629.1">
    <property type="nucleotide sequence ID" value="NC_054726.1"/>
</dbReference>
<dbReference type="KEGG" id="vg:64766861"/>
<keyword evidence="2" id="KW-1185">Reference proteome</keyword>